<protein>
    <submittedName>
        <fullName evidence="2">Uncharacterized protein</fullName>
    </submittedName>
</protein>
<keyword evidence="3" id="KW-1185">Reference proteome</keyword>
<dbReference type="Proteomes" id="UP001558652">
    <property type="component" value="Unassembled WGS sequence"/>
</dbReference>
<name>A0ABD0YBN2_9HEMI</name>
<proteinExistence type="predicted"/>
<sequence>MNYDPDAEDCDLPKPARINELRAGDDRERPENELLLWPCELPKPNCPVQLFAQGRRHVLPPCIVLGMPEKRLEDDVGDVEMALDLLTIPPEVEEYARTKVGETPDTKIQAIEDFKELIYLSPAWTLIGPITKTDTLAVISTSSGIPRPSTAQPHHHPNPIQWRESELSKTFRAYRNILICKKNHYGICQLCPKDGVGIDFKTSAYAEHVNAHSAQDRGGTGSDRSAHHRHPQRHNPYKFSLASGGVEVKNHVATSVDQDGGGD</sequence>
<organism evidence="2 3">
    <name type="scientific">Ranatra chinensis</name>
    <dbReference type="NCBI Taxonomy" id="642074"/>
    <lineage>
        <taxon>Eukaryota</taxon>
        <taxon>Metazoa</taxon>
        <taxon>Ecdysozoa</taxon>
        <taxon>Arthropoda</taxon>
        <taxon>Hexapoda</taxon>
        <taxon>Insecta</taxon>
        <taxon>Pterygota</taxon>
        <taxon>Neoptera</taxon>
        <taxon>Paraneoptera</taxon>
        <taxon>Hemiptera</taxon>
        <taxon>Heteroptera</taxon>
        <taxon>Panheteroptera</taxon>
        <taxon>Nepomorpha</taxon>
        <taxon>Nepidae</taxon>
        <taxon>Ranatrinae</taxon>
        <taxon>Ranatra</taxon>
    </lineage>
</organism>
<comment type="caution">
    <text evidence="2">The sequence shown here is derived from an EMBL/GenBank/DDBJ whole genome shotgun (WGS) entry which is preliminary data.</text>
</comment>
<evidence type="ECO:0000313" key="2">
    <source>
        <dbReference type="EMBL" id="KAL1124730.1"/>
    </source>
</evidence>
<accession>A0ABD0YBN2</accession>
<reference evidence="2 3" key="1">
    <citation type="submission" date="2024-07" db="EMBL/GenBank/DDBJ databases">
        <title>Chromosome-level genome assembly of the water stick insect Ranatra chinensis (Heteroptera: Nepidae).</title>
        <authorList>
            <person name="Liu X."/>
        </authorList>
    </citation>
    <scope>NUCLEOTIDE SEQUENCE [LARGE SCALE GENOMIC DNA]</scope>
    <source>
        <strain evidence="2">Cailab_2021Rc</strain>
        <tissue evidence="2">Muscle</tissue>
    </source>
</reference>
<gene>
    <name evidence="2" type="ORF">AAG570_001353</name>
</gene>
<feature type="compositionally biased region" description="Basic residues" evidence="1">
    <location>
        <begin position="226"/>
        <end position="236"/>
    </location>
</feature>
<evidence type="ECO:0000313" key="3">
    <source>
        <dbReference type="Proteomes" id="UP001558652"/>
    </source>
</evidence>
<evidence type="ECO:0000256" key="1">
    <source>
        <dbReference type="SAM" id="MobiDB-lite"/>
    </source>
</evidence>
<dbReference type="EMBL" id="JBFDAA010000010">
    <property type="protein sequence ID" value="KAL1124730.1"/>
    <property type="molecule type" value="Genomic_DNA"/>
</dbReference>
<dbReference type="AlphaFoldDB" id="A0ABD0YBN2"/>
<feature type="region of interest" description="Disordered" evidence="1">
    <location>
        <begin position="212"/>
        <end position="239"/>
    </location>
</feature>